<dbReference type="EMBL" id="LXHQ01000046">
    <property type="protein sequence ID" value="OAV23050.1"/>
    <property type="molecule type" value="Genomic_DNA"/>
</dbReference>
<evidence type="ECO:0000313" key="1">
    <source>
        <dbReference type="EMBL" id="OAV23050.1"/>
    </source>
</evidence>
<reference evidence="1 2" key="1">
    <citation type="journal article" date="2016" name="Genome Biol. Evol.">
        <title>Comparative Genomic Analyses of the Moraxella catarrhalis Serosensitive and Seroresistant Lineages Demonstrate Their Independent Evolution.</title>
        <authorList>
            <person name="Earl J.P."/>
            <person name="de Vries S.P."/>
            <person name="Ahmed A."/>
            <person name="Powell E."/>
            <person name="Schultz M.P."/>
            <person name="Hermans P.W."/>
            <person name="Hill D.J."/>
            <person name="Zhou Z."/>
            <person name="Constantinidou C.I."/>
            <person name="Hu F.Z."/>
            <person name="Bootsma H.J."/>
            <person name="Ehrlich G.D."/>
        </authorList>
    </citation>
    <scope>NUCLEOTIDE SEQUENCE [LARGE SCALE GENOMIC DNA]</scope>
    <source>
        <strain evidence="1 2">F23</strain>
    </source>
</reference>
<dbReference type="Proteomes" id="UP000078295">
    <property type="component" value="Unassembled WGS sequence"/>
</dbReference>
<comment type="caution">
    <text evidence="1">The sequence shown here is derived from an EMBL/GenBank/DDBJ whole genome shotgun (WGS) entry which is preliminary data.</text>
</comment>
<dbReference type="AlphaFoldDB" id="A0AB36DLL6"/>
<accession>A0AB36DLL6</accession>
<gene>
    <name evidence="1" type="ORF">AO370_1708</name>
</gene>
<evidence type="ECO:0000313" key="2">
    <source>
        <dbReference type="Proteomes" id="UP000078295"/>
    </source>
</evidence>
<name>A0AB36DLL6_MORCA</name>
<organism evidence="1 2">
    <name type="scientific">Moraxella catarrhalis</name>
    <name type="common">Branhamella catarrhalis</name>
    <dbReference type="NCBI Taxonomy" id="480"/>
    <lineage>
        <taxon>Bacteria</taxon>
        <taxon>Pseudomonadati</taxon>
        <taxon>Pseudomonadota</taxon>
        <taxon>Gammaproteobacteria</taxon>
        <taxon>Moraxellales</taxon>
        <taxon>Moraxellaceae</taxon>
        <taxon>Moraxella</taxon>
    </lineage>
</organism>
<protein>
    <submittedName>
        <fullName evidence="1">Uncharacterized protein</fullName>
    </submittedName>
</protein>
<sequence length="42" mass="4871">MMTGIHQLPNLITNHHSPNFYQDNALLWSNTFDDIVLDVKCI</sequence>
<proteinExistence type="predicted"/>